<keyword evidence="1" id="KW-0813">Transport</keyword>
<dbReference type="PANTHER" id="PTHR45772">
    <property type="entry name" value="CONSERVED COMPONENT OF ABC TRANSPORTER FOR NATURAL AMINO ACIDS-RELATED"/>
    <property type="match status" value="1"/>
</dbReference>
<keyword evidence="2" id="KW-1003">Cell membrane</keyword>
<dbReference type="InterPro" id="IPR051120">
    <property type="entry name" value="ABC_AA/LPS_Transport"/>
</dbReference>
<keyword evidence="3" id="KW-0547">Nucleotide-binding</keyword>
<dbReference type="GO" id="GO:0005524">
    <property type="term" value="F:ATP binding"/>
    <property type="evidence" value="ECO:0007669"/>
    <property type="project" value="UniProtKB-KW"/>
</dbReference>
<evidence type="ECO:0000259" key="5">
    <source>
        <dbReference type="PROSITE" id="PS50893"/>
    </source>
</evidence>
<keyword evidence="7" id="KW-1185">Reference proteome</keyword>
<keyword evidence="4 6" id="KW-0067">ATP-binding</keyword>
<dbReference type="Gene3D" id="3.40.50.300">
    <property type="entry name" value="P-loop containing nucleotide triphosphate hydrolases"/>
    <property type="match status" value="1"/>
</dbReference>
<dbReference type="PANTHER" id="PTHR45772:SF7">
    <property type="entry name" value="AMINO ACID ABC TRANSPORTER ATP-BINDING PROTEIN"/>
    <property type="match status" value="1"/>
</dbReference>
<dbReference type="PROSITE" id="PS00211">
    <property type="entry name" value="ABC_TRANSPORTER_1"/>
    <property type="match status" value="1"/>
</dbReference>
<accession>A0ABW0QAL3</accession>
<evidence type="ECO:0000313" key="6">
    <source>
        <dbReference type="EMBL" id="MFC5520772.1"/>
    </source>
</evidence>
<dbReference type="InterPro" id="IPR003593">
    <property type="entry name" value="AAA+_ATPase"/>
</dbReference>
<dbReference type="EMBL" id="JBHSMX010000011">
    <property type="protein sequence ID" value="MFC5520772.1"/>
    <property type="molecule type" value="Genomic_DNA"/>
</dbReference>
<evidence type="ECO:0000256" key="2">
    <source>
        <dbReference type="ARBA" id="ARBA00022475"/>
    </source>
</evidence>
<dbReference type="SMART" id="SM00382">
    <property type="entry name" value="AAA"/>
    <property type="match status" value="1"/>
</dbReference>
<gene>
    <name evidence="6" type="ORF">ACFPP7_07545</name>
</gene>
<dbReference type="InterPro" id="IPR027417">
    <property type="entry name" value="P-loop_NTPase"/>
</dbReference>
<proteinExistence type="predicted"/>
<protein>
    <submittedName>
        <fullName evidence="6">ABC transporter ATP-binding protein</fullName>
    </submittedName>
</protein>
<evidence type="ECO:0000256" key="1">
    <source>
        <dbReference type="ARBA" id="ARBA00022448"/>
    </source>
</evidence>
<feature type="domain" description="ABC transporter" evidence="5">
    <location>
        <begin position="5"/>
        <end position="246"/>
    </location>
</feature>
<keyword evidence="2" id="KW-0472">Membrane</keyword>
<comment type="caution">
    <text evidence="6">The sequence shown here is derived from an EMBL/GenBank/DDBJ whole genome shotgun (WGS) entry which is preliminary data.</text>
</comment>
<dbReference type="InterPro" id="IPR003439">
    <property type="entry name" value="ABC_transporter-like_ATP-bd"/>
</dbReference>
<dbReference type="SUPFAM" id="SSF52540">
    <property type="entry name" value="P-loop containing nucleoside triphosphate hydrolases"/>
    <property type="match status" value="1"/>
</dbReference>
<dbReference type="InterPro" id="IPR017871">
    <property type="entry name" value="ABC_transporter-like_CS"/>
</dbReference>
<dbReference type="RefSeq" id="WP_068831129.1">
    <property type="nucleotide sequence ID" value="NZ_JBHSMX010000011.1"/>
</dbReference>
<name>A0ABW0QAL3_9BURK</name>
<sequence length="246" mass="27355">MTTALEVRGLRKSFGGIAVTQDISLTMQPGERRLIIGPNGAGKTTLFGLIGGEIRADGGTITVFGQDVTKLPMRSRARYGMSRTYQIITLFPKDTLAHNVVLGLLALMPLRNNTMVDLARRPNLHDRAVQLLATVGLGDRALHRVCDVSYGEQRRVELALALAQQPRLLLLDEPLAGLSQDERQLVKKLIEDMPRETAILMIEHDMDIALEFADKITVLHYGRVIVEGDRRTVVEDPKTREIYLGH</sequence>
<dbReference type="Proteomes" id="UP001596084">
    <property type="component" value="Unassembled WGS sequence"/>
</dbReference>
<dbReference type="Pfam" id="PF00005">
    <property type="entry name" value="ABC_tran"/>
    <property type="match status" value="1"/>
</dbReference>
<evidence type="ECO:0000313" key="7">
    <source>
        <dbReference type="Proteomes" id="UP001596084"/>
    </source>
</evidence>
<dbReference type="CDD" id="cd03219">
    <property type="entry name" value="ABC_Mj1267_LivG_branched"/>
    <property type="match status" value="1"/>
</dbReference>
<dbReference type="PROSITE" id="PS50893">
    <property type="entry name" value="ABC_TRANSPORTER_2"/>
    <property type="match status" value="1"/>
</dbReference>
<evidence type="ECO:0000256" key="3">
    <source>
        <dbReference type="ARBA" id="ARBA00022741"/>
    </source>
</evidence>
<organism evidence="6 7">
    <name type="scientific">Polaromonas jejuensis</name>
    <dbReference type="NCBI Taxonomy" id="457502"/>
    <lineage>
        <taxon>Bacteria</taxon>
        <taxon>Pseudomonadati</taxon>
        <taxon>Pseudomonadota</taxon>
        <taxon>Betaproteobacteria</taxon>
        <taxon>Burkholderiales</taxon>
        <taxon>Comamonadaceae</taxon>
        <taxon>Polaromonas</taxon>
    </lineage>
</organism>
<evidence type="ECO:0000256" key="4">
    <source>
        <dbReference type="ARBA" id="ARBA00022840"/>
    </source>
</evidence>
<reference evidence="7" key="1">
    <citation type="journal article" date="2019" name="Int. J. Syst. Evol. Microbiol.">
        <title>The Global Catalogue of Microorganisms (GCM) 10K type strain sequencing project: providing services to taxonomists for standard genome sequencing and annotation.</title>
        <authorList>
            <consortium name="The Broad Institute Genomics Platform"/>
            <consortium name="The Broad Institute Genome Sequencing Center for Infectious Disease"/>
            <person name="Wu L."/>
            <person name="Ma J."/>
        </authorList>
    </citation>
    <scope>NUCLEOTIDE SEQUENCE [LARGE SCALE GENOMIC DNA]</scope>
    <source>
        <strain evidence="7">CGMCC 4.7277</strain>
    </source>
</reference>